<sequence>MNEAVMPISTMCVPAALKNEVVPTEGFSSEIEQIQQYLSSHYAFKHNKVTNRVLVKNKADPNTDFHYLEDYEFNSILRDIKMHNIKCSKDTLRMLLFSDFVPSFDVYRSYFDALPEWDGTDYIGELAKSVTTTQPEHFDFCLRKWLVALAASLLDDNAVNHTAIVLSGPQGIGKTTWFHTIIPDEFQEFIHEGYIQTKDKEVSVKIAECVLILMDELENLSDKSMDSVKQLMTQKGTAMRRAYTTITQYYFRRASFAGTVNKKHFLKDLTGNRRFLCFDVHEINLRHNIPIPQLYAQVKYLCQTGFQFWFDESEIQILNEMNAEFRDISVEEEAFVNYFKICNLHDEDSQFLTTTQLHQQLVLNTGYKSLSIQQLGRVLREMKVPRLKRNGVYGYLIKTK</sequence>
<dbReference type="EMBL" id="CP039396">
    <property type="protein sequence ID" value="QCD42614.1"/>
    <property type="molecule type" value="Genomic_DNA"/>
</dbReference>
<accession>A0A4P7W3Q8</accession>
<evidence type="ECO:0000313" key="3">
    <source>
        <dbReference type="Proteomes" id="UP000297149"/>
    </source>
</evidence>
<dbReference type="AlphaFoldDB" id="A0A4P7W3Q8"/>
<dbReference type="KEGG" id="ddb:E7747_10180"/>
<reference evidence="3" key="1">
    <citation type="submission" date="2019-02" db="EMBL/GenBank/DDBJ databases">
        <title>Isolation and identification of novel species under the genus Muribaculum.</title>
        <authorList>
            <person name="Miyake S."/>
            <person name="Ding Y."/>
            <person name="Low A."/>
            <person name="Soh M."/>
            <person name="Seedorf H."/>
        </authorList>
    </citation>
    <scope>NUCLEOTIDE SEQUENCE [LARGE SCALE GENOMIC DNA]</scope>
    <source>
        <strain evidence="3">H5</strain>
    </source>
</reference>
<dbReference type="SUPFAM" id="SSF52540">
    <property type="entry name" value="P-loop containing nucleoside triphosphate hydrolases"/>
    <property type="match status" value="1"/>
</dbReference>
<dbReference type="Pfam" id="PF05272">
    <property type="entry name" value="VapE-like_dom"/>
    <property type="match status" value="1"/>
</dbReference>
<dbReference type="InterPro" id="IPR007936">
    <property type="entry name" value="VapE-like_dom"/>
</dbReference>
<dbReference type="Proteomes" id="UP000297149">
    <property type="component" value="Chromosome"/>
</dbReference>
<protein>
    <recommendedName>
        <fullName evidence="1">Virulence-associated protein E-like domain-containing protein</fullName>
    </recommendedName>
</protein>
<name>A0A4P7W3Q8_9BACT</name>
<dbReference type="InterPro" id="IPR027417">
    <property type="entry name" value="P-loop_NTPase"/>
</dbReference>
<organism evidence="2 3">
    <name type="scientific">Duncaniella dubosii</name>
    <dbReference type="NCBI Taxonomy" id="2518971"/>
    <lineage>
        <taxon>Bacteria</taxon>
        <taxon>Pseudomonadati</taxon>
        <taxon>Bacteroidota</taxon>
        <taxon>Bacteroidia</taxon>
        <taxon>Bacteroidales</taxon>
        <taxon>Muribaculaceae</taxon>
        <taxon>Duncaniella</taxon>
    </lineage>
</organism>
<dbReference type="PANTHER" id="PTHR34985:SF1">
    <property type="entry name" value="SLR0554 PROTEIN"/>
    <property type="match status" value="1"/>
</dbReference>
<evidence type="ECO:0000259" key="1">
    <source>
        <dbReference type="Pfam" id="PF05272"/>
    </source>
</evidence>
<keyword evidence="3" id="KW-1185">Reference proteome</keyword>
<gene>
    <name evidence="2" type="ORF">E7747_10180</name>
</gene>
<dbReference type="PANTHER" id="PTHR34985">
    <property type="entry name" value="SLR0554 PROTEIN"/>
    <property type="match status" value="1"/>
</dbReference>
<proteinExistence type="predicted"/>
<evidence type="ECO:0000313" key="2">
    <source>
        <dbReference type="EMBL" id="QCD42614.1"/>
    </source>
</evidence>
<dbReference type="RefSeq" id="WP_136415760.1">
    <property type="nucleotide sequence ID" value="NZ_CAXHQF010000120.1"/>
</dbReference>
<feature type="domain" description="Virulence-associated protein E-like" evidence="1">
    <location>
        <begin position="116"/>
        <end position="326"/>
    </location>
</feature>